<evidence type="ECO:0000256" key="1">
    <source>
        <dbReference type="SAM" id="Phobius"/>
    </source>
</evidence>
<dbReference type="RefSeq" id="WP_065535070.1">
    <property type="nucleotide sequence ID" value="NZ_CP015406.2"/>
</dbReference>
<organism evidence="2 3">
    <name type="scientific">Flavonifractor plautii</name>
    <name type="common">Fusobacterium plautii</name>
    <dbReference type="NCBI Taxonomy" id="292800"/>
    <lineage>
        <taxon>Bacteria</taxon>
        <taxon>Bacillati</taxon>
        <taxon>Bacillota</taxon>
        <taxon>Clostridia</taxon>
        <taxon>Eubacteriales</taxon>
        <taxon>Oscillospiraceae</taxon>
        <taxon>Flavonifractor</taxon>
    </lineage>
</organism>
<reference evidence="2 3" key="1">
    <citation type="submission" date="2020-11" db="EMBL/GenBank/DDBJ databases">
        <title>Closed and high quality bacterial genomes of the OMM12 community.</title>
        <authorList>
            <person name="Marbouty M."/>
            <person name="Lamy-Besnier Q."/>
            <person name="Debarbieux L."/>
            <person name="Koszul R."/>
        </authorList>
    </citation>
    <scope>NUCLEOTIDE SEQUENCE [LARGE SCALE GENOMIC DNA]</scope>
    <source>
        <strain evidence="2 3">YL31</strain>
    </source>
</reference>
<evidence type="ECO:0008006" key="4">
    <source>
        <dbReference type="Google" id="ProtNLM"/>
    </source>
</evidence>
<dbReference type="InterPro" id="IPR043753">
    <property type="entry name" value="DUF5699"/>
</dbReference>
<dbReference type="AlphaFoldDB" id="A0AAX1KHA2"/>
<dbReference type="EMBL" id="CP065315">
    <property type="protein sequence ID" value="QQR05284.1"/>
    <property type="molecule type" value="Genomic_DNA"/>
</dbReference>
<keyword evidence="1" id="KW-0472">Membrane</keyword>
<keyword evidence="1" id="KW-1133">Transmembrane helix</keyword>
<dbReference type="KEGG" id="fpla:A4U99_12570"/>
<gene>
    <name evidence="2" type="ORF">I5Q84_15090</name>
</gene>
<dbReference type="Pfam" id="PF18956">
    <property type="entry name" value="DUF5699"/>
    <property type="match status" value="1"/>
</dbReference>
<feature type="transmembrane region" description="Helical" evidence="1">
    <location>
        <begin position="7"/>
        <end position="27"/>
    </location>
</feature>
<proteinExistence type="predicted"/>
<name>A0AAX1KHA2_FLAPL</name>
<evidence type="ECO:0000313" key="2">
    <source>
        <dbReference type="EMBL" id="QQR05284.1"/>
    </source>
</evidence>
<sequence>MRIVLKILATPFALALTISVAVLSFLLSLSAGVLSVLAVVLGGAGVLMLAVQRDMFNGIALLVMGFALSPFGLPALAGWLLDRLDDLNYSLRNFIMG</sequence>
<feature type="transmembrane region" description="Helical" evidence="1">
    <location>
        <begin position="58"/>
        <end position="81"/>
    </location>
</feature>
<accession>A0AAX1KHA2</accession>
<dbReference type="Proteomes" id="UP000595792">
    <property type="component" value="Chromosome"/>
</dbReference>
<evidence type="ECO:0000313" key="3">
    <source>
        <dbReference type="Proteomes" id="UP000595792"/>
    </source>
</evidence>
<feature type="transmembrane region" description="Helical" evidence="1">
    <location>
        <begin position="33"/>
        <end position="51"/>
    </location>
</feature>
<protein>
    <recommendedName>
        <fullName evidence="4">Succinate dehydrogenase</fullName>
    </recommendedName>
</protein>
<keyword evidence="1" id="KW-0812">Transmembrane</keyword>